<evidence type="ECO:0000313" key="2">
    <source>
        <dbReference type="Proteomes" id="UP000069902"/>
    </source>
</evidence>
<name>A0A0U5ESN5_9BACT</name>
<accession>A0A0U5ESN5</accession>
<keyword evidence="2" id="KW-1185">Reference proteome</keyword>
<dbReference type="RefSeq" id="WP_059061375.1">
    <property type="nucleotide sequence ID" value="NZ_LN879502.1"/>
</dbReference>
<protein>
    <submittedName>
        <fullName evidence="1">Uncharacterized protein</fullName>
    </submittedName>
</protein>
<reference evidence="2" key="1">
    <citation type="submission" date="2015-09" db="EMBL/GenBank/DDBJ databases">
        <authorList>
            <person name="Bertelli C."/>
        </authorList>
    </citation>
    <scope>NUCLEOTIDE SEQUENCE [LARGE SCALE GENOMIC DNA]</scope>
    <source>
        <strain evidence="2">KNic</strain>
    </source>
</reference>
<dbReference type="InParanoid" id="A0A0U5ESN5"/>
<dbReference type="KEGG" id="pnl:PNK_1623"/>
<dbReference type="EMBL" id="LN879502">
    <property type="protein sequence ID" value="CUI17232.1"/>
    <property type="molecule type" value="Genomic_DNA"/>
</dbReference>
<evidence type="ECO:0000313" key="1">
    <source>
        <dbReference type="EMBL" id="CUI17232.1"/>
    </source>
</evidence>
<gene>
    <name evidence="1" type="ORF">PNK_1623</name>
</gene>
<dbReference type="PATRIC" id="fig|389348.3.peg.1818"/>
<dbReference type="Proteomes" id="UP000069902">
    <property type="component" value="Chromosome cPNK"/>
</dbReference>
<organism evidence="1 2">
    <name type="scientific">Candidatus Protochlamydia naegleriophila</name>
    <dbReference type="NCBI Taxonomy" id="389348"/>
    <lineage>
        <taxon>Bacteria</taxon>
        <taxon>Pseudomonadati</taxon>
        <taxon>Chlamydiota</taxon>
        <taxon>Chlamydiia</taxon>
        <taxon>Parachlamydiales</taxon>
        <taxon>Parachlamydiaceae</taxon>
        <taxon>Candidatus Protochlamydia</taxon>
    </lineage>
</organism>
<proteinExistence type="predicted"/>
<dbReference type="AlphaFoldDB" id="A0A0U5ESN5"/>
<sequence length="157" mass="18429">MKASIQLLHIGETRICFFFNQNDLPAIDIEGTTYTSLLEVLLHFPQFAVPQQADKIAQLSNFLMRGLEFHFIENILKFQEDYAQRIDAGQFEVLQNIPCQNDYGTYDVSIMHPPRLNAHELIFFVWHDYTKIPYRASLSYPICDQNFIMKYELLPYA</sequence>